<evidence type="ECO:0000313" key="1">
    <source>
        <dbReference type="EMBL" id="KAH9834433.1"/>
    </source>
</evidence>
<reference evidence="1 2" key="1">
    <citation type="journal article" date="2021" name="Environ. Microbiol.">
        <title>Gene family expansions and transcriptome signatures uncover fungal adaptations to wood decay.</title>
        <authorList>
            <person name="Hage H."/>
            <person name="Miyauchi S."/>
            <person name="Viragh M."/>
            <person name="Drula E."/>
            <person name="Min B."/>
            <person name="Chaduli D."/>
            <person name="Navarro D."/>
            <person name="Favel A."/>
            <person name="Norest M."/>
            <person name="Lesage-Meessen L."/>
            <person name="Balint B."/>
            <person name="Merenyi Z."/>
            <person name="de Eugenio L."/>
            <person name="Morin E."/>
            <person name="Martinez A.T."/>
            <person name="Baldrian P."/>
            <person name="Stursova M."/>
            <person name="Martinez M.J."/>
            <person name="Novotny C."/>
            <person name="Magnuson J.K."/>
            <person name="Spatafora J.W."/>
            <person name="Maurice S."/>
            <person name="Pangilinan J."/>
            <person name="Andreopoulos W."/>
            <person name="LaButti K."/>
            <person name="Hundley H."/>
            <person name="Na H."/>
            <person name="Kuo A."/>
            <person name="Barry K."/>
            <person name="Lipzen A."/>
            <person name="Henrissat B."/>
            <person name="Riley R."/>
            <person name="Ahrendt S."/>
            <person name="Nagy L.G."/>
            <person name="Grigoriev I.V."/>
            <person name="Martin F."/>
            <person name="Rosso M.N."/>
        </authorList>
    </citation>
    <scope>NUCLEOTIDE SEQUENCE [LARGE SCALE GENOMIC DNA]</scope>
    <source>
        <strain evidence="1 2">CIRM-BRFM 1785</strain>
    </source>
</reference>
<proteinExistence type="predicted"/>
<comment type="caution">
    <text evidence="1">The sequence shown here is derived from an EMBL/GenBank/DDBJ whole genome shotgun (WGS) entry which is preliminary data.</text>
</comment>
<dbReference type="EMBL" id="JADCUA010000015">
    <property type="protein sequence ID" value="KAH9834433.1"/>
    <property type="molecule type" value="Genomic_DNA"/>
</dbReference>
<keyword evidence="2" id="KW-1185">Reference proteome</keyword>
<protein>
    <submittedName>
        <fullName evidence="1">Uncharacterized protein</fullName>
    </submittedName>
</protein>
<gene>
    <name evidence="1" type="ORF">C8Q71DRAFT_141005</name>
</gene>
<name>A0ABQ8KAM2_9APHY</name>
<dbReference type="Proteomes" id="UP000814176">
    <property type="component" value="Unassembled WGS sequence"/>
</dbReference>
<sequence>MPYERSACRRQGCYDELSDKRVSGRKGGPYATSCVPNERAADKPDIRDLAHSLDDEYRECLSSECHCQCLTAFCFIGTILVVASRVQSVQRARCVLAGDLPSTVVDVNAPYIILTKVSHTRHEQTLCVPLMGSLSDRPEHCRHAVSWHTC</sequence>
<organism evidence="1 2">
    <name type="scientific">Rhodofomes roseus</name>
    <dbReference type="NCBI Taxonomy" id="34475"/>
    <lineage>
        <taxon>Eukaryota</taxon>
        <taxon>Fungi</taxon>
        <taxon>Dikarya</taxon>
        <taxon>Basidiomycota</taxon>
        <taxon>Agaricomycotina</taxon>
        <taxon>Agaricomycetes</taxon>
        <taxon>Polyporales</taxon>
        <taxon>Rhodofomes</taxon>
    </lineage>
</organism>
<dbReference type="RefSeq" id="XP_047776964.1">
    <property type="nucleotide sequence ID" value="XM_047916550.1"/>
</dbReference>
<dbReference type="GeneID" id="71997282"/>
<accession>A0ABQ8KAM2</accession>
<evidence type="ECO:0000313" key="2">
    <source>
        <dbReference type="Proteomes" id="UP000814176"/>
    </source>
</evidence>